<dbReference type="RefSeq" id="WP_066402456.1">
    <property type="nucleotide sequence ID" value="NZ_CP011390.1"/>
</dbReference>
<reference evidence="3" key="1">
    <citation type="submission" date="2015-01" db="EMBL/GenBank/DDBJ databases">
        <title>Flavisolibacter sp./LCS9/ whole genome sequencing.</title>
        <authorList>
            <person name="Kim M.K."/>
            <person name="Srinivasan S."/>
            <person name="Lee J.-J."/>
        </authorList>
    </citation>
    <scope>NUCLEOTIDE SEQUENCE [LARGE SCALE GENOMIC DNA]</scope>
    <source>
        <strain evidence="3">LCS9</strain>
    </source>
</reference>
<dbReference type="AlphaFoldDB" id="A0A172TSR7"/>
<organism evidence="2 3">
    <name type="scientific">Flavisolibacter tropicus</name>
    <dbReference type="NCBI Taxonomy" id="1492898"/>
    <lineage>
        <taxon>Bacteria</taxon>
        <taxon>Pseudomonadati</taxon>
        <taxon>Bacteroidota</taxon>
        <taxon>Chitinophagia</taxon>
        <taxon>Chitinophagales</taxon>
        <taxon>Chitinophagaceae</taxon>
        <taxon>Flavisolibacter</taxon>
    </lineage>
</organism>
<reference evidence="2 3" key="2">
    <citation type="journal article" date="2016" name="Int. J. Syst. Evol. Microbiol.">
        <title>Flavisolibacter tropicus sp. nov., isolated from tropical soil.</title>
        <authorList>
            <person name="Lee J.J."/>
            <person name="Kang M.S."/>
            <person name="Kim G.S."/>
            <person name="Lee C.S."/>
            <person name="Lim S."/>
            <person name="Lee J."/>
            <person name="Roh S.H."/>
            <person name="Kang H."/>
            <person name="Ha J.M."/>
            <person name="Bae S."/>
            <person name="Jung H.Y."/>
            <person name="Kim M.K."/>
        </authorList>
    </citation>
    <scope>NUCLEOTIDE SEQUENCE [LARGE SCALE GENOMIC DNA]</scope>
    <source>
        <strain evidence="2 3">LCS9</strain>
    </source>
</reference>
<dbReference type="KEGG" id="fla:SY85_06050"/>
<evidence type="ECO:0000313" key="2">
    <source>
        <dbReference type="EMBL" id="ANE50125.1"/>
    </source>
</evidence>
<dbReference type="PROSITE" id="PS51257">
    <property type="entry name" value="PROKAR_LIPOPROTEIN"/>
    <property type="match status" value="1"/>
</dbReference>
<feature type="signal peptide" evidence="1">
    <location>
        <begin position="1"/>
        <end position="21"/>
    </location>
</feature>
<feature type="chain" id="PRO_5008001088" evidence="1">
    <location>
        <begin position="22"/>
        <end position="321"/>
    </location>
</feature>
<sequence length="321" mass="33864">MRKIYLAVAALSLTFFTISCSKSSGGEEPGDPIDNSTSFALKVGGTAYTLDSFIVTETSQGYYIRASQKGNTNNAYGVSLFINTKSSNSSTSFGKLSEAGKIFVGASLGTDKNVTSTYTNPANGTVTTSNGTVNVVVSNSTITAAVNTQLYDAVTGTPVSFEFSLRTPTSVQPTNNPSQEFFDFEFNGATYNLRALSAAAFDKGYLISGLASNNQSVAIVINTKTSDNSIPFGDLEESGKASASFNLPNESVVYLTTGQNCQGQDVHNQGNAKLTSIGNIGGYVEGYISGSAYKNENACGEGGRTVDSKPFTGYFKIRRFN</sequence>
<gene>
    <name evidence="2" type="ORF">SY85_06050</name>
</gene>
<evidence type="ECO:0000256" key="1">
    <source>
        <dbReference type="SAM" id="SignalP"/>
    </source>
</evidence>
<proteinExistence type="predicted"/>
<accession>A0A172TSR7</accession>
<evidence type="ECO:0000313" key="3">
    <source>
        <dbReference type="Proteomes" id="UP000077177"/>
    </source>
</evidence>
<dbReference type="EMBL" id="CP011390">
    <property type="protein sequence ID" value="ANE50125.1"/>
    <property type="molecule type" value="Genomic_DNA"/>
</dbReference>
<name>A0A172TSR7_9BACT</name>
<keyword evidence="3" id="KW-1185">Reference proteome</keyword>
<protein>
    <submittedName>
        <fullName evidence="2">Uncharacterized protein</fullName>
    </submittedName>
</protein>
<keyword evidence="1" id="KW-0732">Signal</keyword>
<dbReference type="Proteomes" id="UP000077177">
    <property type="component" value="Chromosome"/>
</dbReference>